<dbReference type="SMART" id="SM00744">
    <property type="entry name" value="RINGv"/>
    <property type="match status" value="1"/>
</dbReference>
<keyword evidence="3 10" id="KW-0812">Transmembrane</keyword>
<dbReference type="Gene3D" id="3.30.40.10">
    <property type="entry name" value="Zinc/RING finger domain, C3HC4 (zinc finger)"/>
    <property type="match status" value="1"/>
</dbReference>
<reference evidence="14 15" key="1">
    <citation type="journal article" date="2011" name="J. Virol.">
        <title>Identification and sequencing of a novel rodent gammaherpesvirus that establishes acute and latent infection in laboratory mice.</title>
        <authorList>
            <person name="Loh J."/>
            <person name="Zhao G."/>
            <person name="Nelson C.A."/>
            <person name="Coder P."/>
            <person name="Droit L."/>
            <person name="Handley S.A."/>
            <person name="Johnson L.S."/>
            <person name="Vachharajani P."/>
            <person name="Guzman H."/>
            <person name="Tesh R.B."/>
            <person name="Wang D."/>
            <person name="Fremont D.H."/>
            <person name="Virgin H.W."/>
        </authorList>
    </citation>
    <scope>NUCLEOTIDE SEQUENCE [LARGE SCALE GENOMIC DNA]</scope>
</reference>
<dbReference type="KEGG" id="vg:10192207"/>
<comment type="subcellular location">
    <subcellularLocation>
        <location evidence="1">Membrane</location>
        <topology evidence="1">Multi-pass membrane protein</topology>
    </subcellularLocation>
</comment>
<evidence type="ECO:0000256" key="4">
    <source>
        <dbReference type="ARBA" id="ARBA00022723"/>
    </source>
</evidence>
<evidence type="ECO:0000256" key="9">
    <source>
        <dbReference type="ARBA" id="ARBA00023136"/>
    </source>
</evidence>
<keyword evidence="7" id="KW-0862">Zinc</keyword>
<dbReference type="Proteomes" id="UP000164320">
    <property type="component" value="Genome"/>
</dbReference>
<dbReference type="OrthoDB" id="27994at10239"/>
<proteinExistence type="predicted"/>
<dbReference type="GeneID" id="10192207"/>
<dbReference type="Proteomes" id="UP000134313">
    <property type="component" value="Segment"/>
</dbReference>
<dbReference type="Pfam" id="PF12906">
    <property type="entry name" value="RINGv"/>
    <property type="match status" value="1"/>
</dbReference>
<dbReference type="EMBL" id="HQ221963">
    <property type="protein sequence ID" value="ADW24357.1"/>
    <property type="molecule type" value="Genomic_DNA"/>
</dbReference>
<keyword evidence="8 10" id="KW-1133">Transmembrane helix</keyword>
<dbReference type="GO" id="GO:0008270">
    <property type="term" value="F:zinc ion binding"/>
    <property type="evidence" value="ECO:0007669"/>
    <property type="project" value="UniProtKB-KW"/>
</dbReference>
<dbReference type="InterPro" id="IPR013083">
    <property type="entry name" value="Znf_RING/FYVE/PHD"/>
</dbReference>
<evidence type="ECO:0000313" key="14">
    <source>
        <dbReference type="Proteomes" id="UP000134313"/>
    </source>
</evidence>
<dbReference type="GO" id="GO:0016740">
    <property type="term" value="F:transferase activity"/>
    <property type="evidence" value="ECO:0007669"/>
    <property type="project" value="UniProtKB-KW"/>
</dbReference>
<evidence type="ECO:0000256" key="5">
    <source>
        <dbReference type="ARBA" id="ARBA00022771"/>
    </source>
</evidence>
<dbReference type="EMBL" id="HQ698924">
    <property type="protein sequence ID" value="ADW24439.1"/>
    <property type="molecule type" value="Genomic_DNA"/>
</dbReference>
<evidence type="ECO:0000313" key="15">
    <source>
        <dbReference type="Proteomes" id="UP000164320"/>
    </source>
</evidence>
<sequence length="258" mass="28713">MALQEAVLPVRQTGGDANLKKRFCSVSLKLPAGWTEEEPEESLAQRCWICLSSCEDGGYCGCKGDYGIVHGSCLKQWVERGKVVSCAFCGEEYAAKRRWYPVKDWILTPSEKLLVIFAIVMTVATLACVGLVVWNFREVFTYTGNGKDFTFRLLYYVLSLEALVCPAVMAWMCLECQDMFEDMAKRNKYVVMQLPDASTTLKTPHSSPMNSGTQSSTMKSQCMTMDSGIQSSTMKSQCMKQRVCVSCGRAGCSRTVCL</sequence>
<evidence type="ECO:0000256" key="1">
    <source>
        <dbReference type="ARBA" id="ARBA00004141"/>
    </source>
</evidence>
<organism evidence="12 14">
    <name type="scientific">Cricetid gammaherpesvirus 2</name>
    <dbReference type="NCBI Taxonomy" id="1605972"/>
    <lineage>
        <taxon>Viruses</taxon>
        <taxon>Duplodnaviria</taxon>
        <taxon>Heunggongvirae</taxon>
        <taxon>Peploviricota</taxon>
        <taxon>Herviviricetes</taxon>
        <taxon>Herpesvirales</taxon>
        <taxon>Orthoherpesviridae</taxon>
        <taxon>Gammaherpesvirinae</taxon>
        <taxon>Rhadinovirus</taxon>
        <taxon>Rhadinovirus cricetidgamma2</taxon>
    </lineage>
</organism>
<protein>
    <recommendedName>
        <fullName evidence="11">RING-CH-type domain-containing protein</fullName>
    </recommendedName>
</protein>
<dbReference type="InterPro" id="IPR011016">
    <property type="entry name" value="Znf_RING-CH"/>
</dbReference>
<feature type="transmembrane region" description="Helical" evidence="10">
    <location>
        <begin position="154"/>
        <end position="174"/>
    </location>
</feature>
<name>E9M5J9_9GAMA</name>
<gene>
    <name evidence="13" type="ORF">RHVP-L.R12</name>
    <name evidence="12" type="ORF">RHVP.R12</name>
</gene>
<dbReference type="PANTHER" id="PTHR46065:SF3">
    <property type="entry name" value="FI20425P1"/>
    <property type="match status" value="1"/>
</dbReference>
<evidence type="ECO:0000259" key="11">
    <source>
        <dbReference type="PROSITE" id="PS51292"/>
    </source>
</evidence>
<keyword evidence="6" id="KW-0833">Ubl conjugation pathway</keyword>
<dbReference type="SUPFAM" id="SSF57850">
    <property type="entry name" value="RING/U-box"/>
    <property type="match status" value="1"/>
</dbReference>
<evidence type="ECO:0000256" key="3">
    <source>
        <dbReference type="ARBA" id="ARBA00022692"/>
    </source>
</evidence>
<keyword evidence="9 10" id="KW-0472">Membrane</keyword>
<dbReference type="PANTHER" id="PTHR46065">
    <property type="entry name" value="E3 UBIQUITIN-PROTEIN LIGASE MARCH 2/3 FAMILY MEMBER"/>
    <property type="match status" value="1"/>
</dbReference>
<evidence type="ECO:0000313" key="12">
    <source>
        <dbReference type="EMBL" id="ADW24357.1"/>
    </source>
</evidence>
<evidence type="ECO:0000313" key="13">
    <source>
        <dbReference type="EMBL" id="ADW24439.1"/>
    </source>
</evidence>
<feature type="transmembrane region" description="Helical" evidence="10">
    <location>
        <begin position="113"/>
        <end position="134"/>
    </location>
</feature>
<evidence type="ECO:0000256" key="8">
    <source>
        <dbReference type="ARBA" id="ARBA00022989"/>
    </source>
</evidence>
<evidence type="ECO:0000256" key="7">
    <source>
        <dbReference type="ARBA" id="ARBA00022833"/>
    </source>
</evidence>
<evidence type="ECO:0000256" key="6">
    <source>
        <dbReference type="ARBA" id="ARBA00022786"/>
    </source>
</evidence>
<keyword evidence="5" id="KW-0863">Zinc-finger</keyword>
<dbReference type="PROSITE" id="PS51292">
    <property type="entry name" value="ZF_RING_CH"/>
    <property type="match status" value="1"/>
</dbReference>
<dbReference type="RefSeq" id="YP_004207852.1">
    <property type="nucleotide sequence ID" value="NC_015049.1"/>
</dbReference>
<dbReference type="GO" id="GO:0016020">
    <property type="term" value="C:membrane"/>
    <property type="evidence" value="ECO:0007669"/>
    <property type="project" value="UniProtKB-SubCell"/>
</dbReference>
<evidence type="ECO:0000256" key="2">
    <source>
        <dbReference type="ARBA" id="ARBA00022679"/>
    </source>
</evidence>
<keyword evidence="2" id="KW-0808">Transferase</keyword>
<evidence type="ECO:0000256" key="10">
    <source>
        <dbReference type="SAM" id="Phobius"/>
    </source>
</evidence>
<keyword evidence="4" id="KW-0479">Metal-binding</keyword>
<feature type="domain" description="RING-CH-type" evidence="11">
    <location>
        <begin position="39"/>
        <end position="96"/>
    </location>
</feature>
<keyword evidence="14" id="KW-1185">Reference proteome</keyword>
<accession>E9M5J9</accession>